<comment type="subunit">
    <text evidence="10">Monomer.</text>
</comment>
<dbReference type="GeneID" id="97030902"/>
<evidence type="ECO:0000256" key="3">
    <source>
        <dbReference type="ARBA" id="ARBA00005842"/>
    </source>
</evidence>
<comment type="catalytic activity">
    <reaction evidence="9 10 11">
        <text>adenosine(37) in tRNA + dimethylallyl diphosphate = N(6)-dimethylallyladenosine(37) in tRNA + diphosphate</text>
        <dbReference type="Rhea" id="RHEA:26482"/>
        <dbReference type="Rhea" id="RHEA-COMP:10162"/>
        <dbReference type="Rhea" id="RHEA-COMP:10375"/>
        <dbReference type="ChEBI" id="CHEBI:33019"/>
        <dbReference type="ChEBI" id="CHEBI:57623"/>
        <dbReference type="ChEBI" id="CHEBI:74411"/>
        <dbReference type="ChEBI" id="CHEBI:74415"/>
        <dbReference type="EC" id="2.5.1.75"/>
    </reaction>
</comment>
<keyword evidence="5 10" id="KW-0819">tRNA processing</keyword>
<evidence type="ECO:0000256" key="7">
    <source>
        <dbReference type="ARBA" id="ARBA00022840"/>
    </source>
</evidence>
<keyword evidence="8 10" id="KW-0460">Magnesium</keyword>
<comment type="caution">
    <text evidence="10">Lacks conserved residue(s) required for the propagation of feature annotation.</text>
</comment>
<evidence type="ECO:0000256" key="6">
    <source>
        <dbReference type="ARBA" id="ARBA00022741"/>
    </source>
</evidence>
<evidence type="ECO:0000313" key="14">
    <source>
        <dbReference type="EMBL" id="TFF64930.1"/>
    </source>
</evidence>
<evidence type="ECO:0000256" key="12">
    <source>
        <dbReference type="RuleBase" id="RU003784"/>
    </source>
</evidence>
<dbReference type="AlphaFoldDB" id="A0A4R9C041"/>
<sequence>MKKVIIIAGPTAVGKTNLGIKLAKKLNTEIISADSMQIYKQLNIGTAKVTMEEMNGIRHHLIDIINPDANYSVQQFKNDALNIINDLHSANKIPIIVGGTGLYIDSLTHDFDFVNVKPNYELRHKLENIYNKDPNILLKQVHEISEKYINLTLKDKKKIIRAIEVYKESGKILNYDRIHNSSDIKYYLYVLSDDREILYKRINSRVDKMIENGLVDEVKSLISNGLDSNSQSMKAIGYKEVLLYLNGEYTLEYMIEKLKQNSRHYAKRQLTWFRRNELSDWINIEDKSINDVINYILDKLN</sequence>
<evidence type="ECO:0000313" key="15">
    <source>
        <dbReference type="Proteomes" id="UP000297454"/>
    </source>
</evidence>
<keyword evidence="4 10" id="KW-0808">Transferase</keyword>
<proteinExistence type="inferred from homology"/>
<dbReference type="Gene3D" id="3.40.50.300">
    <property type="entry name" value="P-loop containing nucleotide triphosphate hydrolases"/>
    <property type="match status" value="1"/>
</dbReference>
<evidence type="ECO:0000256" key="13">
    <source>
        <dbReference type="RuleBase" id="RU003785"/>
    </source>
</evidence>
<dbReference type="GO" id="GO:0006400">
    <property type="term" value="P:tRNA modification"/>
    <property type="evidence" value="ECO:0007669"/>
    <property type="project" value="TreeGrafter"/>
</dbReference>
<feature type="binding site" evidence="10">
    <location>
        <begin position="11"/>
        <end position="16"/>
    </location>
    <ligand>
        <name>substrate</name>
    </ligand>
</feature>
<evidence type="ECO:0000256" key="5">
    <source>
        <dbReference type="ARBA" id="ARBA00022694"/>
    </source>
</evidence>
<keyword evidence="6 10" id="KW-0547">Nucleotide-binding</keyword>
<dbReference type="Gene3D" id="1.10.287.890">
    <property type="entry name" value="Crystal structure of tRNA isopentenylpyrophosphate transferase (bh2366) domain"/>
    <property type="match status" value="1"/>
</dbReference>
<dbReference type="InterPro" id="IPR039657">
    <property type="entry name" value="Dimethylallyltransferase"/>
</dbReference>
<comment type="function">
    <text evidence="2 10 12">Catalyzes the transfer of a dimethylallyl group onto the adenine at position 37 in tRNAs that read codons beginning with uridine, leading to the formation of N6-(dimethylallyl)adenosine (i(6)A).</text>
</comment>
<dbReference type="Proteomes" id="UP000297454">
    <property type="component" value="Unassembled WGS sequence"/>
</dbReference>
<comment type="similarity">
    <text evidence="3 10 13">Belongs to the IPP transferase family.</text>
</comment>
<feature type="region of interest" description="Interaction with substrate tRNA" evidence="10">
    <location>
        <begin position="34"/>
        <end position="37"/>
    </location>
</feature>
<dbReference type="GO" id="GO:0005524">
    <property type="term" value="F:ATP binding"/>
    <property type="evidence" value="ECO:0007669"/>
    <property type="project" value="UniProtKB-UniRule"/>
</dbReference>
<dbReference type="PANTHER" id="PTHR11088">
    <property type="entry name" value="TRNA DIMETHYLALLYLTRANSFERASE"/>
    <property type="match status" value="1"/>
</dbReference>
<accession>A0A4R9C041</accession>
<dbReference type="NCBIfam" id="TIGR00174">
    <property type="entry name" value="miaA"/>
    <property type="match status" value="1"/>
</dbReference>
<keyword evidence="7 10" id="KW-0067">ATP-binding</keyword>
<dbReference type="HAMAP" id="MF_00185">
    <property type="entry name" value="IPP_trans"/>
    <property type="match status" value="1"/>
</dbReference>
<organism evidence="14 15">
    <name type="scientific">Helcococcus ovis</name>
    <dbReference type="NCBI Taxonomy" id="72026"/>
    <lineage>
        <taxon>Bacteria</taxon>
        <taxon>Bacillati</taxon>
        <taxon>Bacillota</taxon>
        <taxon>Tissierellia</taxon>
        <taxon>Tissierellales</taxon>
        <taxon>Peptoniphilaceae</taxon>
        <taxon>Helcococcus</taxon>
    </lineage>
</organism>
<evidence type="ECO:0000256" key="2">
    <source>
        <dbReference type="ARBA" id="ARBA00003213"/>
    </source>
</evidence>
<evidence type="ECO:0000256" key="10">
    <source>
        <dbReference type="HAMAP-Rule" id="MF_00185"/>
    </source>
</evidence>
<feature type="binding site" evidence="10">
    <location>
        <begin position="9"/>
        <end position="16"/>
    </location>
    <ligand>
        <name>ATP</name>
        <dbReference type="ChEBI" id="CHEBI:30616"/>
    </ligand>
</feature>
<protein>
    <recommendedName>
        <fullName evidence="10">tRNA dimethylallyltransferase</fullName>
        <ecNumber evidence="10">2.5.1.75</ecNumber>
    </recommendedName>
    <alternativeName>
        <fullName evidence="10">Dimethylallyl diphosphate:tRNA dimethylallyltransferase</fullName>
        <shortName evidence="10">DMAPP:tRNA dimethylallyltransferase</shortName>
        <shortName evidence="10">DMATase</shortName>
    </alternativeName>
    <alternativeName>
        <fullName evidence="10">Isopentenyl-diphosphate:tRNA isopentenyltransferase</fullName>
        <shortName evidence="10">IPP transferase</shortName>
        <shortName evidence="10">IPPT</shortName>
        <shortName evidence="10">IPTase</shortName>
    </alternativeName>
</protein>
<dbReference type="SUPFAM" id="SSF52540">
    <property type="entry name" value="P-loop containing nucleoside triphosphate hydrolases"/>
    <property type="match status" value="2"/>
</dbReference>
<comment type="cofactor">
    <cofactor evidence="1 10">
        <name>Mg(2+)</name>
        <dbReference type="ChEBI" id="CHEBI:18420"/>
    </cofactor>
</comment>
<dbReference type="PANTHER" id="PTHR11088:SF60">
    <property type="entry name" value="TRNA DIMETHYLALLYLTRANSFERASE"/>
    <property type="match status" value="1"/>
</dbReference>
<dbReference type="EC" id="2.5.1.75" evidence="10"/>
<dbReference type="GO" id="GO:0052381">
    <property type="term" value="F:tRNA dimethylallyltransferase activity"/>
    <property type="evidence" value="ECO:0007669"/>
    <property type="project" value="UniProtKB-UniRule"/>
</dbReference>
<gene>
    <name evidence="10 14" type="primary">miaA</name>
    <name evidence="14" type="ORF">EQF91_06995</name>
</gene>
<name>A0A4R9C041_9FIRM</name>
<reference evidence="14 15" key="1">
    <citation type="submission" date="2019-01" db="EMBL/GenBank/DDBJ databases">
        <title>Draft Genome Sequences of Helcococcus ovis Strains Isolated from the Uterus and Vagina of Dairy Cows with Metritis.</title>
        <authorList>
            <person name="Cunha F."/>
            <person name="Jeon S.J."/>
            <person name="Kutzer P."/>
            <person name="Galvao K.N."/>
        </authorList>
    </citation>
    <scope>NUCLEOTIDE SEQUENCE [LARGE SCALE GENOMIC DNA]</scope>
    <source>
        <strain evidence="14 15">KG-37</strain>
    </source>
</reference>
<feature type="site" description="Interaction with substrate tRNA" evidence="10">
    <location>
        <position position="100"/>
    </location>
</feature>
<evidence type="ECO:0000256" key="4">
    <source>
        <dbReference type="ARBA" id="ARBA00022679"/>
    </source>
</evidence>
<evidence type="ECO:0000256" key="8">
    <source>
        <dbReference type="ARBA" id="ARBA00022842"/>
    </source>
</evidence>
<dbReference type="EMBL" id="SCFR01000027">
    <property type="protein sequence ID" value="TFF64930.1"/>
    <property type="molecule type" value="Genomic_DNA"/>
</dbReference>
<evidence type="ECO:0000256" key="11">
    <source>
        <dbReference type="RuleBase" id="RU003783"/>
    </source>
</evidence>
<evidence type="ECO:0000256" key="9">
    <source>
        <dbReference type="ARBA" id="ARBA00049563"/>
    </source>
</evidence>
<dbReference type="RefSeq" id="WP_134710668.1">
    <property type="nucleotide sequence ID" value="NZ_CP119081.1"/>
</dbReference>
<evidence type="ECO:0000256" key="1">
    <source>
        <dbReference type="ARBA" id="ARBA00001946"/>
    </source>
</evidence>
<dbReference type="Pfam" id="PF01715">
    <property type="entry name" value="IPPT"/>
    <property type="match status" value="1"/>
</dbReference>
<dbReference type="OrthoDB" id="9776390at2"/>
<dbReference type="InterPro" id="IPR027417">
    <property type="entry name" value="P-loop_NTPase"/>
</dbReference>
<feature type="site" description="Interaction with substrate tRNA" evidence="10">
    <location>
        <position position="123"/>
    </location>
</feature>
<keyword evidence="15" id="KW-1185">Reference proteome</keyword>
<dbReference type="InterPro" id="IPR018022">
    <property type="entry name" value="IPT"/>
</dbReference>
<comment type="caution">
    <text evidence="14">The sequence shown here is derived from an EMBL/GenBank/DDBJ whole genome shotgun (WGS) entry which is preliminary data.</text>
</comment>